<organism evidence="1 2">
    <name type="scientific">Acidihalobacter prosperus</name>
    <dbReference type="NCBI Taxonomy" id="160660"/>
    <lineage>
        <taxon>Bacteria</taxon>
        <taxon>Pseudomonadati</taxon>
        <taxon>Pseudomonadota</taxon>
        <taxon>Gammaproteobacteria</taxon>
        <taxon>Chromatiales</taxon>
        <taxon>Ectothiorhodospiraceae</taxon>
        <taxon>Acidihalobacter</taxon>
    </lineage>
</organism>
<keyword evidence="2" id="KW-1185">Reference proteome</keyword>
<dbReference type="EMBL" id="JQSG02000006">
    <property type="protein sequence ID" value="OBS08307.1"/>
    <property type="molecule type" value="Genomic_DNA"/>
</dbReference>
<evidence type="ECO:0000313" key="1">
    <source>
        <dbReference type="EMBL" id="OBS08307.1"/>
    </source>
</evidence>
<comment type="caution">
    <text evidence="1">The sequence shown here is derived from an EMBL/GenBank/DDBJ whole genome shotgun (WGS) entry which is preliminary data.</text>
</comment>
<dbReference type="AlphaFoldDB" id="A0A1A6C165"/>
<proteinExistence type="predicted"/>
<dbReference type="Proteomes" id="UP000029273">
    <property type="component" value="Unassembled WGS sequence"/>
</dbReference>
<sequence>MTSLLELLADRMQHAWRVDNAVARPDRILIDIDDPMGQSLWQTSAREGPRRIALSARTPPPDALHVLHKPIRARDLVSVLERSLEQDAARQGAPAAAGATGRPPALDASSLIQLRRWPSPQVVQAAGDRASLTRLSAVLIRRAMTLEQLAREARSELETARHFVELCHRQGWLAVLGSAPANQAPALSTRHERRGLFSRIRAGLGLGGQP</sequence>
<name>A0A1A6C165_9GAMM</name>
<accession>A0A1A6C165</accession>
<gene>
    <name evidence="1" type="ORF">Thpro_022557</name>
</gene>
<protein>
    <submittedName>
        <fullName evidence="1">Uncharacterized protein</fullName>
    </submittedName>
</protein>
<reference evidence="1 2" key="1">
    <citation type="journal article" date="2014" name="Genome Announc.">
        <title>Draft Genome Sequence of the Iron-Oxidizing, Acidophilic, and Halotolerant 'Thiobacillus prosperus' Type Strain DSM 5130.</title>
        <authorList>
            <person name="Ossandon F.J."/>
            <person name="Cardenas J.P."/>
            <person name="Corbett M."/>
            <person name="Quatrini R."/>
            <person name="Holmes D.S."/>
            <person name="Watkin E."/>
        </authorList>
    </citation>
    <scope>NUCLEOTIDE SEQUENCE [LARGE SCALE GENOMIC DNA]</scope>
    <source>
        <strain evidence="1 2">DSM 5130</strain>
    </source>
</reference>
<evidence type="ECO:0000313" key="2">
    <source>
        <dbReference type="Proteomes" id="UP000029273"/>
    </source>
</evidence>